<accession>A0A9X0C673</accession>
<reference evidence="2" key="1">
    <citation type="submission" date="2022-12" db="EMBL/GenBank/DDBJ databases">
        <authorList>
            <person name="Petersen C."/>
        </authorList>
    </citation>
    <scope>NUCLEOTIDE SEQUENCE</scope>
    <source>
        <strain evidence="2">IBT 29495</strain>
    </source>
</reference>
<proteinExistence type="predicted"/>
<name>A0A9X0C673_9EURO</name>
<keyword evidence="3" id="KW-1185">Reference proteome</keyword>
<dbReference type="EMBL" id="JAPWDS010000003">
    <property type="protein sequence ID" value="KAJ5503718.1"/>
    <property type="molecule type" value="Genomic_DNA"/>
</dbReference>
<feature type="compositionally biased region" description="Polar residues" evidence="1">
    <location>
        <begin position="74"/>
        <end position="84"/>
    </location>
</feature>
<sequence length="115" mass="12657">MTSPHPKHIGLGSPRKRSESATSPNRIEPLETGQGHLETRNRAQSNTNIQQPPGTGSDPAERVFPIRSVVSVDPTITPQYSGSAHSRDAVSPNREGARQYPIIDERTWNQLHSQV</sequence>
<feature type="region of interest" description="Disordered" evidence="1">
    <location>
        <begin position="1"/>
        <end position="61"/>
    </location>
</feature>
<feature type="compositionally biased region" description="Polar residues" evidence="1">
    <location>
        <begin position="42"/>
        <end position="54"/>
    </location>
</feature>
<dbReference type="AlphaFoldDB" id="A0A9X0C673"/>
<dbReference type="Proteomes" id="UP001149954">
    <property type="component" value="Unassembled WGS sequence"/>
</dbReference>
<evidence type="ECO:0000313" key="2">
    <source>
        <dbReference type="EMBL" id="KAJ5503718.1"/>
    </source>
</evidence>
<reference evidence="2" key="2">
    <citation type="journal article" date="2023" name="IMA Fungus">
        <title>Comparative genomic study of the Penicillium genus elucidates a diverse pangenome and 15 lateral gene transfer events.</title>
        <authorList>
            <person name="Petersen C."/>
            <person name="Sorensen T."/>
            <person name="Nielsen M.R."/>
            <person name="Sondergaard T.E."/>
            <person name="Sorensen J.L."/>
            <person name="Fitzpatrick D.A."/>
            <person name="Frisvad J.C."/>
            <person name="Nielsen K.L."/>
        </authorList>
    </citation>
    <scope>NUCLEOTIDE SEQUENCE</scope>
    <source>
        <strain evidence="2">IBT 29495</strain>
    </source>
</reference>
<gene>
    <name evidence="2" type="ORF">N7463_006592</name>
</gene>
<evidence type="ECO:0000313" key="3">
    <source>
        <dbReference type="Proteomes" id="UP001149954"/>
    </source>
</evidence>
<organism evidence="2 3">
    <name type="scientific">Penicillium fimorum</name>
    <dbReference type="NCBI Taxonomy" id="1882269"/>
    <lineage>
        <taxon>Eukaryota</taxon>
        <taxon>Fungi</taxon>
        <taxon>Dikarya</taxon>
        <taxon>Ascomycota</taxon>
        <taxon>Pezizomycotina</taxon>
        <taxon>Eurotiomycetes</taxon>
        <taxon>Eurotiomycetidae</taxon>
        <taxon>Eurotiales</taxon>
        <taxon>Aspergillaceae</taxon>
        <taxon>Penicillium</taxon>
    </lineage>
</organism>
<protein>
    <submittedName>
        <fullName evidence="2">CheY-like superfamily</fullName>
    </submittedName>
</protein>
<evidence type="ECO:0000256" key="1">
    <source>
        <dbReference type="SAM" id="MobiDB-lite"/>
    </source>
</evidence>
<feature type="region of interest" description="Disordered" evidence="1">
    <location>
        <begin position="74"/>
        <end position="102"/>
    </location>
</feature>
<comment type="caution">
    <text evidence="2">The sequence shown here is derived from an EMBL/GenBank/DDBJ whole genome shotgun (WGS) entry which is preliminary data.</text>
</comment>